<reference evidence="3" key="1">
    <citation type="journal article" date="2017" name="Nature">
        <title>The sunflower genome provides insights into oil metabolism, flowering and Asterid evolution.</title>
        <authorList>
            <person name="Badouin H."/>
            <person name="Gouzy J."/>
            <person name="Grassa C.J."/>
            <person name="Murat F."/>
            <person name="Staton S.E."/>
            <person name="Cottret L."/>
            <person name="Lelandais-Briere C."/>
            <person name="Owens G.L."/>
            <person name="Carrere S."/>
            <person name="Mayjonade B."/>
            <person name="Legrand L."/>
            <person name="Gill N."/>
            <person name="Kane N.C."/>
            <person name="Bowers J.E."/>
            <person name="Hubner S."/>
            <person name="Bellec A."/>
            <person name="Berard A."/>
            <person name="Berges H."/>
            <person name="Blanchet N."/>
            <person name="Boniface M.C."/>
            <person name="Brunel D."/>
            <person name="Catrice O."/>
            <person name="Chaidir N."/>
            <person name="Claudel C."/>
            <person name="Donnadieu C."/>
            <person name="Faraut T."/>
            <person name="Fievet G."/>
            <person name="Helmstetter N."/>
            <person name="King M."/>
            <person name="Knapp S.J."/>
            <person name="Lai Z."/>
            <person name="Le Paslier M.C."/>
            <person name="Lippi Y."/>
            <person name="Lorenzon L."/>
            <person name="Mandel J.R."/>
            <person name="Marage G."/>
            <person name="Marchand G."/>
            <person name="Marquand E."/>
            <person name="Bret-Mestries E."/>
            <person name="Morien E."/>
            <person name="Nambeesan S."/>
            <person name="Nguyen T."/>
            <person name="Pegot-Espagnet P."/>
            <person name="Pouilly N."/>
            <person name="Raftis F."/>
            <person name="Sallet E."/>
            <person name="Schiex T."/>
            <person name="Thomas J."/>
            <person name="Vandecasteele C."/>
            <person name="Vares D."/>
            <person name="Vear F."/>
            <person name="Vautrin S."/>
            <person name="Crespi M."/>
            <person name="Mangin B."/>
            <person name="Burke J.M."/>
            <person name="Salse J."/>
            <person name="Munos S."/>
            <person name="Vincourt P."/>
            <person name="Rieseberg L.H."/>
            <person name="Langlade N.B."/>
        </authorList>
    </citation>
    <scope>NUCLEOTIDE SEQUENCE [LARGE SCALE GENOMIC DNA]</scope>
    <source>
        <strain evidence="3">cv. SF193</strain>
    </source>
</reference>
<dbReference type="InParanoid" id="A0A251ULD0"/>
<evidence type="ECO:0000313" key="2">
    <source>
        <dbReference type="EMBL" id="OTG24138.1"/>
    </source>
</evidence>
<keyword evidence="3" id="KW-1185">Reference proteome</keyword>
<feature type="region of interest" description="Disordered" evidence="1">
    <location>
        <begin position="1"/>
        <end position="21"/>
    </location>
</feature>
<protein>
    <submittedName>
        <fullName evidence="2">Uncharacterized protein</fullName>
    </submittedName>
</protein>
<organism evidence="2 3">
    <name type="scientific">Helianthus annuus</name>
    <name type="common">Common sunflower</name>
    <dbReference type="NCBI Taxonomy" id="4232"/>
    <lineage>
        <taxon>Eukaryota</taxon>
        <taxon>Viridiplantae</taxon>
        <taxon>Streptophyta</taxon>
        <taxon>Embryophyta</taxon>
        <taxon>Tracheophyta</taxon>
        <taxon>Spermatophyta</taxon>
        <taxon>Magnoliopsida</taxon>
        <taxon>eudicotyledons</taxon>
        <taxon>Gunneridae</taxon>
        <taxon>Pentapetalae</taxon>
        <taxon>asterids</taxon>
        <taxon>campanulids</taxon>
        <taxon>Asterales</taxon>
        <taxon>Asteraceae</taxon>
        <taxon>Asteroideae</taxon>
        <taxon>Heliantheae alliance</taxon>
        <taxon>Heliantheae</taxon>
        <taxon>Helianthus</taxon>
    </lineage>
</organism>
<sequence>MRRRGKVSEGWSPPYVADDSRFAPKSTTLSVCVYIYIHFDFNCHLKYINIYE</sequence>
<dbReference type="AlphaFoldDB" id="A0A251ULD0"/>
<accession>A0A251ULD0</accession>
<gene>
    <name evidence="2" type="ORF">HannXRQ_Chr05g0133321</name>
</gene>
<name>A0A251ULD0_HELAN</name>
<dbReference type="Proteomes" id="UP000215914">
    <property type="component" value="Chromosome 5"/>
</dbReference>
<evidence type="ECO:0000256" key="1">
    <source>
        <dbReference type="SAM" id="MobiDB-lite"/>
    </source>
</evidence>
<dbReference type="EMBL" id="CM007894">
    <property type="protein sequence ID" value="OTG24138.1"/>
    <property type="molecule type" value="Genomic_DNA"/>
</dbReference>
<evidence type="ECO:0000313" key="3">
    <source>
        <dbReference type="Proteomes" id="UP000215914"/>
    </source>
</evidence>
<proteinExistence type="predicted"/>